<evidence type="ECO:0000313" key="2">
    <source>
        <dbReference type="Proteomes" id="UP000243459"/>
    </source>
</evidence>
<reference evidence="2" key="1">
    <citation type="journal article" date="2017" name="Nat. Commun.">
        <title>The asparagus genome sheds light on the origin and evolution of a young Y chromosome.</title>
        <authorList>
            <person name="Harkess A."/>
            <person name="Zhou J."/>
            <person name="Xu C."/>
            <person name="Bowers J.E."/>
            <person name="Van der Hulst R."/>
            <person name="Ayyampalayam S."/>
            <person name="Mercati F."/>
            <person name="Riccardi P."/>
            <person name="McKain M.R."/>
            <person name="Kakrana A."/>
            <person name="Tang H."/>
            <person name="Ray J."/>
            <person name="Groenendijk J."/>
            <person name="Arikit S."/>
            <person name="Mathioni S.M."/>
            <person name="Nakano M."/>
            <person name="Shan H."/>
            <person name="Telgmann-Rauber A."/>
            <person name="Kanno A."/>
            <person name="Yue Z."/>
            <person name="Chen H."/>
            <person name="Li W."/>
            <person name="Chen Y."/>
            <person name="Xu X."/>
            <person name="Zhang Y."/>
            <person name="Luo S."/>
            <person name="Chen H."/>
            <person name="Gao J."/>
            <person name="Mao Z."/>
            <person name="Pires J.C."/>
            <person name="Luo M."/>
            <person name="Kudrna D."/>
            <person name="Wing R.A."/>
            <person name="Meyers B.C."/>
            <person name="Yi K."/>
            <person name="Kong H."/>
            <person name="Lavrijsen P."/>
            <person name="Sunseri F."/>
            <person name="Falavigna A."/>
            <person name="Ye Y."/>
            <person name="Leebens-Mack J.H."/>
            <person name="Chen G."/>
        </authorList>
    </citation>
    <scope>NUCLEOTIDE SEQUENCE [LARGE SCALE GENOMIC DNA]</scope>
    <source>
        <strain evidence="2">cv. DH0086</strain>
    </source>
</reference>
<dbReference type="AlphaFoldDB" id="A0A5P1ERF6"/>
<dbReference type="Gramene" id="ONK68404">
    <property type="protein sequence ID" value="ONK68404"/>
    <property type="gene ID" value="A4U43_C05F11160"/>
</dbReference>
<dbReference type="Proteomes" id="UP000243459">
    <property type="component" value="Chromosome 5"/>
</dbReference>
<accession>A0A5P1ERF6</accession>
<proteinExistence type="predicted"/>
<protein>
    <submittedName>
        <fullName evidence="1">Uncharacterized protein</fullName>
    </submittedName>
</protein>
<dbReference type="EMBL" id="CM007385">
    <property type="protein sequence ID" value="ONK68404.1"/>
    <property type="molecule type" value="Genomic_DNA"/>
</dbReference>
<sequence>MAERSESEAQKANREKALLPLSTKGNELDLEDGSQRGAFAMRHLWLTFNLYKVEVLLDCKAGFNYFLELLHPESRPALDRISYPSHVANCDGILKEIEIRGGGIVLDVYDGDDRNEELVEDPIKGNEVATTAAQLTLAPELSVVLPSSAPDLSKAP</sequence>
<gene>
    <name evidence="1" type="ORF">A4U43_C05F11160</name>
</gene>
<organism evidence="1 2">
    <name type="scientific">Asparagus officinalis</name>
    <name type="common">Garden asparagus</name>
    <dbReference type="NCBI Taxonomy" id="4686"/>
    <lineage>
        <taxon>Eukaryota</taxon>
        <taxon>Viridiplantae</taxon>
        <taxon>Streptophyta</taxon>
        <taxon>Embryophyta</taxon>
        <taxon>Tracheophyta</taxon>
        <taxon>Spermatophyta</taxon>
        <taxon>Magnoliopsida</taxon>
        <taxon>Liliopsida</taxon>
        <taxon>Asparagales</taxon>
        <taxon>Asparagaceae</taxon>
        <taxon>Asparagoideae</taxon>
        <taxon>Asparagus</taxon>
    </lineage>
</organism>
<name>A0A5P1ERF6_ASPOF</name>
<keyword evidence="2" id="KW-1185">Reference proteome</keyword>
<evidence type="ECO:0000313" key="1">
    <source>
        <dbReference type="EMBL" id="ONK68404.1"/>
    </source>
</evidence>